<feature type="domain" description="G-protein coupled receptors family 1 profile" evidence="16">
    <location>
        <begin position="53"/>
        <end position="303"/>
    </location>
</feature>
<keyword evidence="3 15" id="KW-1003">Cell membrane</keyword>
<dbReference type="Pfam" id="PF13853">
    <property type="entry name" value="7tm_4"/>
    <property type="match status" value="1"/>
</dbReference>
<keyword evidence="10" id="KW-1015">Disulfide bond</keyword>
<dbReference type="Ensembl" id="ENSLLET00000045165.1">
    <property type="protein sequence ID" value="ENSLLEP00000043434.1"/>
    <property type="gene ID" value="ENSLLEG00000027618.1"/>
</dbReference>
<evidence type="ECO:0000256" key="14">
    <source>
        <dbReference type="RuleBase" id="RU000688"/>
    </source>
</evidence>
<keyword evidence="11 14" id="KW-0675">Receptor</keyword>
<feature type="transmembrane region" description="Helical" evidence="15">
    <location>
        <begin position="212"/>
        <end position="239"/>
    </location>
</feature>
<evidence type="ECO:0000256" key="13">
    <source>
        <dbReference type="ARBA" id="ARBA00023224"/>
    </source>
</evidence>
<dbReference type="PROSITE" id="PS00237">
    <property type="entry name" value="G_PROTEIN_RECEP_F1_1"/>
    <property type="match status" value="1"/>
</dbReference>
<dbReference type="GO" id="GO:0004984">
    <property type="term" value="F:olfactory receptor activity"/>
    <property type="evidence" value="ECO:0007669"/>
    <property type="project" value="InterPro"/>
</dbReference>
<dbReference type="SUPFAM" id="SSF81321">
    <property type="entry name" value="Family A G protein-coupled receptor-like"/>
    <property type="match status" value="1"/>
</dbReference>
<evidence type="ECO:0000256" key="8">
    <source>
        <dbReference type="ARBA" id="ARBA00023040"/>
    </source>
</evidence>
<dbReference type="InterPro" id="IPR017452">
    <property type="entry name" value="GPCR_Rhodpsn_7TM"/>
</dbReference>
<evidence type="ECO:0000256" key="2">
    <source>
        <dbReference type="ARBA" id="ARBA00010663"/>
    </source>
</evidence>
<reference evidence="17" key="1">
    <citation type="submission" date="2025-08" db="UniProtKB">
        <authorList>
            <consortium name="Ensembl"/>
        </authorList>
    </citation>
    <scope>IDENTIFICATION</scope>
</reference>
<evidence type="ECO:0000256" key="5">
    <source>
        <dbReference type="ARBA" id="ARBA00022692"/>
    </source>
</evidence>
<dbReference type="FunFam" id="1.10.1220.70:FF:000001">
    <property type="entry name" value="Olfactory receptor"/>
    <property type="match status" value="1"/>
</dbReference>
<dbReference type="Proteomes" id="UP000694569">
    <property type="component" value="Unplaced"/>
</dbReference>
<feature type="transmembrane region" description="Helical" evidence="15">
    <location>
        <begin position="159"/>
        <end position="180"/>
    </location>
</feature>
<dbReference type="InterPro" id="IPR000276">
    <property type="entry name" value="GPCR_Rhodpsn"/>
</dbReference>
<dbReference type="PRINTS" id="PR00237">
    <property type="entry name" value="GPCRRHODOPSN"/>
</dbReference>
<accession>A0A8C5QVM7</accession>
<evidence type="ECO:0000256" key="1">
    <source>
        <dbReference type="ARBA" id="ARBA00004651"/>
    </source>
</evidence>
<dbReference type="GeneTree" id="ENSGT01150000286948"/>
<keyword evidence="12" id="KW-0325">Glycoprotein</keyword>
<keyword evidence="6 15" id="KW-0552">Olfaction</keyword>
<evidence type="ECO:0000256" key="15">
    <source>
        <dbReference type="RuleBase" id="RU363047"/>
    </source>
</evidence>
<comment type="subcellular location">
    <subcellularLocation>
        <location evidence="1 15">Cell membrane</location>
        <topology evidence="1 15">Multi-pass membrane protein</topology>
    </subcellularLocation>
</comment>
<protein>
    <recommendedName>
        <fullName evidence="15">Olfactory receptor</fullName>
    </recommendedName>
</protein>
<dbReference type="Gene3D" id="1.20.1070.10">
    <property type="entry name" value="Rhodopsin 7-helix transmembrane proteins"/>
    <property type="match status" value="1"/>
</dbReference>
<evidence type="ECO:0000256" key="4">
    <source>
        <dbReference type="ARBA" id="ARBA00022606"/>
    </source>
</evidence>
<keyword evidence="18" id="KW-1185">Reference proteome</keyword>
<dbReference type="PANTHER" id="PTHR24242:SF394">
    <property type="entry name" value="OLFACTORY RECEPTOR 154-LIKE"/>
    <property type="match status" value="1"/>
</dbReference>
<evidence type="ECO:0000313" key="18">
    <source>
        <dbReference type="Proteomes" id="UP000694569"/>
    </source>
</evidence>
<evidence type="ECO:0000256" key="11">
    <source>
        <dbReference type="ARBA" id="ARBA00023170"/>
    </source>
</evidence>
<organism evidence="17 18">
    <name type="scientific">Leptobrachium leishanense</name>
    <name type="common">Leishan spiny toad</name>
    <dbReference type="NCBI Taxonomy" id="445787"/>
    <lineage>
        <taxon>Eukaryota</taxon>
        <taxon>Metazoa</taxon>
        <taxon>Chordata</taxon>
        <taxon>Craniata</taxon>
        <taxon>Vertebrata</taxon>
        <taxon>Euteleostomi</taxon>
        <taxon>Amphibia</taxon>
        <taxon>Batrachia</taxon>
        <taxon>Anura</taxon>
        <taxon>Pelobatoidea</taxon>
        <taxon>Megophryidae</taxon>
        <taxon>Leptobrachium</taxon>
    </lineage>
</organism>
<feature type="transmembrane region" description="Helical" evidence="15">
    <location>
        <begin position="286"/>
        <end position="305"/>
    </location>
</feature>
<dbReference type="FunFam" id="1.20.1070.10:FF:000010">
    <property type="entry name" value="Olfactory receptor"/>
    <property type="match status" value="1"/>
</dbReference>
<keyword evidence="8 14" id="KW-0297">G-protein coupled receptor</keyword>
<feature type="transmembrane region" description="Helical" evidence="15">
    <location>
        <begin position="251"/>
        <end position="274"/>
    </location>
</feature>
<keyword evidence="9 15" id="KW-0472">Membrane</keyword>
<feature type="transmembrane region" description="Helical" evidence="15">
    <location>
        <begin position="97"/>
        <end position="115"/>
    </location>
</feature>
<keyword evidence="5 14" id="KW-0812">Transmembrane</keyword>
<name>A0A8C5QVM7_9ANUR</name>
<keyword evidence="4 15" id="KW-0716">Sensory transduction</keyword>
<sequence>MFTESGADHIKRVYEENQTSVMEFLLTGFGRHEGLKIPLFCVFLGIYLVTMTGNLLIISLVFSSHNLQSPMYYFLSHLSFCDVLCSTNIVPNMLRIILLEVITVSVANCFIQFYVFGASTTTESFLLMVMSYDRYLAVCYPLHYFSIMDLRLRISLSSWSWLLGFVFTLFPGILVGTLHFCGPNVIDHFFCDLAPFLSLTCSDHVFLVEIKIIVSSVPVILFPFLFIIATYGFIFLAILQISSKTGRQKTFSTCSSHLFIVCTYYATLIIVYMVPSKGNFLNINKALSLLYIVVTPFFNPLIYSLRNKEIHCALRRVIHILSNS</sequence>
<evidence type="ECO:0000256" key="7">
    <source>
        <dbReference type="ARBA" id="ARBA00022989"/>
    </source>
</evidence>
<evidence type="ECO:0000256" key="10">
    <source>
        <dbReference type="ARBA" id="ARBA00023157"/>
    </source>
</evidence>
<dbReference type="AlphaFoldDB" id="A0A8C5QVM7"/>
<evidence type="ECO:0000313" key="17">
    <source>
        <dbReference type="Ensembl" id="ENSLLEP00000043434.1"/>
    </source>
</evidence>
<proteinExistence type="inferred from homology"/>
<dbReference type="InterPro" id="IPR050939">
    <property type="entry name" value="Olfactory_GPCR1"/>
</dbReference>
<dbReference type="GO" id="GO:0005886">
    <property type="term" value="C:plasma membrane"/>
    <property type="evidence" value="ECO:0007669"/>
    <property type="project" value="UniProtKB-SubCell"/>
</dbReference>
<reference evidence="17" key="2">
    <citation type="submission" date="2025-09" db="UniProtKB">
        <authorList>
            <consortium name="Ensembl"/>
        </authorList>
    </citation>
    <scope>IDENTIFICATION</scope>
</reference>
<evidence type="ECO:0000259" key="16">
    <source>
        <dbReference type="PROSITE" id="PS50262"/>
    </source>
</evidence>
<dbReference type="GO" id="GO:0004930">
    <property type="term" value="F:G protein-coupled receptor activity"/>
    <property type="evidence" value="ECO:0007669"/>
    <property type="project" value="UniProtKB-KW"/>
</dbReference>
<evidence type="ECO:0000256" key="9">
    <source>
        <dbReference type="ARBA" id="ARBA00023136"/>
    </source>
</evidence>
<keyword evidence="7 15" id="KW-1133">Transmembrane helix</keyword>
<evidence type="ECO:0000256" key="3">
    <source>
        <dbReference type="ARBA" id="ARBA00022475"/>
    </source>
</evidence>
<dbReference type="PRINTS" id="PR00245">
    <property type="entry name" value="OLFACTORYR"/>
</dbReference>
<keyword evidence="13 14" id="KW-0807">Transducer</keyword>
<evidence type="ECO:0000256" key="12">
    <source>
        <dbReference type="ARBA" id="ARBA00023180"/>
    </source>
</evidence>
<evidence type="ECO:0000256" key="6">
    <source>
        <dbReference type="ARBA" id="ARBA00022725"/>
    </source>
</evidence>
<dbReference type="PROSITE" id="PS50262">
    <property type="entry name" value="G_PROTEIN_RECEP_F1_2"/>
    <property type="match status" value="1"/>
</dbReference>
<comment type="similarity">
    <text evidence="2 14">Belongs to the G-protein coupled receptor 1 family.</text>
</comment>
<dbReference type="InterPro" id="IPR000725">
    <property type="entry name" value="Olfact_rcpt"/>
</dbReference>
<dbReference type="PANTHER" id="PTHR24242">
    <property type="entry name" value="G-PROTEIN COUPLED RECEPTOR"/>
    <property type="match status" value="1"/>
</dbReference>
<dbReference type="OrthoDB" id="5967130at2759"/>
<feature type="transmembrane region" description="Helical" evidence="15">
    <location>
        <begin position="39"/>
        <end position="65"/>
    </location>
</feature>